<evidence type="ECO:0000313" key="8">
    <source>
        <dbReference type="Proteomes" id="UP000694424"/>
    </source>
</evidence>
<dbReference type="Ensembl" id="ENSAOWT00000018359.1">
    <property type="protein sequence ID" value="ENSAOWP00000016176.1"/>
    <property type="gene ID" value="ENSAOWG00000011026.1"/>
</dbReference>
<accession>A0A8B9S955</accession>
<dbReference type="InterPro" id="IPR010987">
    <property type="entry name" value="Glutathione-S-Trfase_C-like"/>
</dbReference>
<dbReference type="FunFam" id="1.20.1050.10:FF:000005">
    <property type="entry name" value="Glutathione S-transferase A1"/>
    <property type="match status" value="1"/>
</dbReference>
<keyword evidence="8" id="KW-1185">Reference proteome</keyword>
<dbReference type="Pfam" id="PF02798">
    <property type="entry name" value="GST_N"/>
    <property type="match status" value="1"/>
</dbReference>
<dbReference type="Proteomes" id="UP000694424">
    <property type="component" value="Unplaced"/>
</dbReference>
<feature type="domain" description="GST N-terminal" evidence="5">
    <location>
        <begin position="136"/>
        <end position="218"/>
    </location>
</feature>
<evidence type="ECO:0000256" key="3">
    <source>
        <dbReference type="RuleBase" id="RU003494"/>
    </source>
</evidence>
<dbReference type="InterPro" id="IPR036249">
    <property type="entry name" value="Thioredoxin-like_sf"/>
</dbReference>
<dbReference type="SUPFAM" id="SSF52833">
    <property type="entry name" value="Thioredoxin-like"/>
    <property type="match status" value="1"/>
</dbReference>
<evidence type="ECO:0000313" key="7">
    <source>
        <dbReference type="Ensembl" id="ENSAOWP00000016176.1"/>
    </source>
</evidence>
<dbReference type="SFLD" id="SFLDS00019">
    <property type="entry name" value="Glutathione_Transferase_(cytos"/>
    <property type="match status" value="1"/>
</dbReference>
<dbReference type="InterPro" id="IPR004046">
    <property type="entry name" value="GST_C"/>
</dbReference>
<feature type="domain" description="GST C-terminal" evidence="6">
    <location>
        <begin position="220"/>
        <end position="343"/>
    </location>
</feature>
<organism evidence="7 8">
    <name type="scientific">Apteryx owenii</name>
    <name type="common">Little spotted kiwi</name>
    <dbReference type="NCBI Taxonomy" id="8824"/>
    <lineage>
        <taxon>Eukaryota</taxon>
        <taxon>Metazoa</taxon>
        <taxon>Chordata</taxon>
        <taxon>Craniata</taxon>
        <taxon>Vertebrata</taxon>
        <taxon>Euteleostomi</taxon>
        <taxon>Archelosauria</taxon>
        <taxon>Archosauria</taxon>
        <taxon>Dinosauria</taxon>
        <taxon>Saurischia</taxon>
        <taxon>Theropoda</taxon>
        <taxon>Coelurosauria</taxon>
        <taxon>Aves</taxon>
        <taxon>Palaeognathae</taxon>
        <taxon>Apterygiformes</taxon>
        <taxon>Apterygidae</taxon>
        <taxon>Apteryx</taxon>
    </lineage>
</organism>
<feature type="region of interest" description="Disordered" evidence="4">
    <location>
        <begin position="1"/>
        <end position="53"/>
    </location>
</feature>
<comment type="similarity">
    <text evidence="1 3">Belongs to the GST superfamily. Alpha family.</text>
</comment>
<evidence type="ECO:0000256" key="1">
    <source>
        <dbReference type="ARBA" id="ARBA00011055"/>
    </source>
</evidence>
<comment type="catalytic activity">
    <reaction evidence="3">
        <text>RX + glutathione = an S-substituted glutathione + a halide anion + H(+)</text>
        <dbReference type="Rhea" id="RHEA:16437"/>
        <dbReference type="ChEBI" id="CHEBI:15378"/>
        <dbReference type="ChEBI" id="CHEBI:16042"/>
        <dbReference type="ChEBI" id="CHEBI:17792"/>
        <dbReference type="ChEBI" id="CHEBI:57925"/>
        <dbReference type="ChEBI" id="CHEBI:90779"/>
        <dbReference type="EC" id="2.5.1.18"/>
    </reaction>
</comment>
<proteinExistence type="inferred from homology"/>
<keyword evidence="2 3" id="KW-0808">Transferase</keyword>
<evidence type="ECO:0000259" key="6">
    <source>
        <dbReference type="PROSITE" id="PS50405"/>
    </source>
</evidence>
<protein>
    <recommendedName>
        <fullName evidence="3">Glutathione S-transferase</fullName>
        <ecNumber evidence="3">2.5.1.18</ecNumber>
    </recommendedName>
</protein>
<dbReference type="Gene3D" id="3.40.30.10">
    <property type="entry name" value="Glutaredoxin"/>
    <property type="match status" value="1"/>
</dbReference>
<dbReference type="PROSITE" id="PS50405">
    <property type="entry name" value="GST_CTER"/>
    <property type="match status" value="1"/>
</dbReference>
<dbReference type="CDD" id="cd03208">
    <property type="entry name" value="GST_C_Alpha"/>
    <property type="match status" value="1"/>
</dbReference>
<dbReference type="GO" id="GO:0004364">
    <property type="term" value="F:glutathione transferase activity"/>
    <property type="evidence" value="ECO:0007669"/>
    <property type="project" value="UniProtKB-EC"/>
</dbReference>
<name>A0A8B9S955_APTOW</name>
<evidence type="ECO:0000256" key="4">
    <source>
        <dbReference type="SAM" id="MobiDB-lite"/>
    </source>
</evidence>
<evidence type="ECO:0000259" key="5">
    <source>
        <dbReference type="PROSITE" id="PS50404"/>
    </source>
</evidence>
<dbReference type="AlphaFoldDB" id="A0A8B9S955"/>
<dbReference type="PANTHER" id="PTHR11571:SF107">
    <property type="entry name" value="GLUTATHIONE S-TRANSFERASE A1"/>
    <property type="match status" value="1"/>
</dbReference>
<dbReference type="GO" id="GO:0006805">
    <property type="term" value="P:xenobiotic metabolic process"/>
    <property type="evidence" value="ECO:0007669"/>
    <property type="project" value="TreeGrafter"/>
</dbReference>
<dbReference type="PANTHER" id="PTHR11571">
    <property type="entry name" value="GLUTATHIONE S-TRANSFERASE"/>
    <property type="match status" value="1"/>
</dbReference>
<dbReference type="PRINTS" id="PR01266">
    <property type="entry name" value="GSTRNSFRASEA"/>
</dbReference>
<dbReference type="InterPro" id="IPR003080">
    <property type="entry name" value="GST_alpha"/>
</dbReference>
<dbReference type="SUPFAM" id="SSF47616">
    <property type="entry name" value="GST C-terminal domain-like"/>
    <property type="match status" value="1"/>
</dbReference>
<dbReference type="GO" id="GO:0006749">
    <property type="term" value="P:glutathione metabolic process"/>
    <property type="evidence" value="ECO:0007669"/>
    <property type="project" value="TreeGrafter"/>
</dbReference>
<feature type="region of interest" description="Disordered" evidence="4">
    <location>
        <begin position="65"/>
        <end position="148"/>
    </location>
</feature>
<dbReference type="InterPro" id="IPR036282">
    <property type="entry name" value="Glutathione-S-Trfase_C_sf"/>
</dbReference>
<dbReference type="Gene3D" id="1.20.1050.10">
    <property type="match status" value="1"/>
</dbReference>
<dbReference type="EC" id="2.5.1.18" evidence="3"/>
<dbReference type="InterPro" id="IPR050213">
    <property type="entry name" value="GST_superfamily"/>
</dbReference>
<reference evidence="7" key="1">
    <citation type="submission" date="2025-08" db="UniProtKB">
        <authorList>
            <consortium name="Ensembl"/>
        </authorList>
    </citation>
    <scope>IDENTIFICATION</scope>
</reference>
<dbReference type="InterPro" id="IPR004045">
    <property type="entry name" value="Glutathione_S-Trfase_N"/>
</dbReference>
<dbReference type="InterPro" id="IPR040079">
    <property type="entry name" value="Glutathione_S-Trfase"/>
</dbReference>
<dbReference type="PROSITE" id="PS50404">
    <property type="entry name" value="GST_NTER"/>
    <property type="match status" value="1"/>
</dbReference>
<reference evidence="7" key="2">
    <citation type="submission" date="2025-09" db="UniProtKB">
        <authorList>
            <consortium name="Ensembl"/>
        </authorList>
    </citation>
    <scope>IDENTIFICATION</scope>
</reference>
<dbReference type="Pfam" id="PF00043">
    <property type="entry name" value="GST_C"/>
    <property type="match status" value="1"/>
</dbReference>
<evidence type="ECO:0000256" key="2">
    <source>
        <dbReference type="ARBA" id="ARBA00022679"/>
    </source>
</evidence>
<sequence>PREAGPQALAAEGPLNSRTDGAQRSCCKPLADNNRFSRAPTGPAGARHCTPPRRARAFYTLQVGAEPGPTTHSATPGSPISLRLRRRSVGYPTPSARPRPCRRRRQQQPGGRGGEGAVAPPPPPVRAAVGRWRHRPRGGVGGPERRGAAPAVGLGVEAAVRSVVFEEEFIETKEDLEKLRNDGSLLFQQVPMVEIDGMKMVQTRAILSYIAAKHNLYGKDLKERAWIDMYVEGTTDLMGMIMYLPFQPAEAKEKNLALIIERATARYFPAYEKVLKDHGHDYLVGNKLSWADIHLLEAILMAEECKPDILSAFPLLQAFKGRISNIPTIKKFLQPGSQRKPPADEKFIAHVKKIFNM</sequence>